<feature type="transmembrane region" description="Helical" evidence="1">
    <location>
        <begin position="167"/>
        <end position="189"/>
    </location>
</feature>
<evidence type="ECO:0000313" key="3">
    <source>
        <dbReference type="Proteomes" id="UP000649799"/>
    </source>
</evidence>
<protein>
    <submittedName>
        <fullName evidence="2">DUF4386 domain-containing protein</fullName>
    </submittedName>
</protein>
<dbReference type="Pfam" id="PF14329">
    <property type="entry name" value="DUF4386"/>
    <property type="match status" value="1"/>
</dbReference>
<dbReference type="RefSeq" id="WP_166147338.1">
    <property type="nucleotide sequence ID" value="NZ_JAANYN010000005.1"/>
</dbReference>
<feature type="transmembrane region" description="Helical" evidence="1">
    <location>
        <begin position="83"/>
        <end position="104"/>
    </location>
</feature>
<evidence type="ECO:0000313" key="2">
    <source>
        <dbReference type="EMBL" id="NHE57626.1"/>
    </source>
</evidence>
<feature type="transmembrane region" description="Helical" evidence="1">
    <location>
        <begin position="9"/>
        <end position="26"/>
    </location>
</feature>
<keyword evidence="3" id="KW-1185">Reference proteome</keyword>
<proteinExistence type="predicted"/>
<keyword evidence="1" id="KW-0812">Transmembrane</keyword>
<gene>
    <name evidence="2" type="ORF">G9Q97_12475</name>
</gene>
<reference evidence="2 3" key="1">
    <citation type="submission" date="2020-03" db="EMBL/GenBank/DDBJ databases">
        <title>Cyclobacterium plantarum sp. nov., a marine bacterium isolated from a coastal-marine wetland.</title>
        <authorList>
            <person name="Sanchez-Porro C."/>
            <person name="Ventosa A."/>
            <person name="Amoozegar M."/>
        </authorList>
    </citation>
    <scope>NUCLEOTIDE SEQUENCE [LARGE SCALE GENOMIC DNA]</scope>
    <source>
        <strain evidence="2 3">GBPx2</strain>
    </source>
</reference>
<evidence type="ECO:0000256" key="1">
    <source>
        <dbReference type="SAM" id="Phobius"/>
    </source>
</evidence>
<comment type="caution">
    <text evidence="2">The sequence shown here is derived from an EMBL/GenBank/DDBJ whole genome shotgun (WGS) entry which is preliminary data.</text>
</comment>
<keyword evidence="1" id="KW-0472">Membrane</keyword>
<dbReference type="EMBL" id="JAANYN010000005">
    <property type="protein sequence ID" value="NHE57626.1"/>
    <property type="molecule type" value="Genomic_DNA"/>
</dbReference>
<dbReference type="InterPro" id="IPR025495">
    <property type="entry name" value="DUF4386"/>
</dbReference>
<name>A0ABX0HB04_9BACT</name>
<feature type="transmembrane region" description="Helical" evidence="1">
    <location>
        <begin position="195"/>
        <end position="216"/>
    </location>
</feature>
<accession>A0ABX0HB04</accession>
<keyword evidence="1" id="KW-1133">Transmembrane helix</keyword>
<dbReference type="Proteomes" id="UP000649799">
    <property type="component" value="Unassembled WGS sequence"/>
</dbReference>
<feature type="transmembrane region" description="Helical" evidence="1">
    <location>
        <begin position="46"/>
        <end position="71"/>
    </location>
</feature>
<sequence length="227" mass="25181">MDLIRKKSIIVGVLLMLNIAAGILSIDPVIDDPGNLGNISINAKPILIRAFLQFILALIYAGIPIILYSLFKKFNNGLTIGFLLFRIISVVFIFIGWLSILLLLELGQEFVKAGSPDISHFQTLDNLIRSGRDLINHVAMPLILSVGNIMFYSILYQSKLVPRWLSIWGLFATVLSGIFASILLMFGIIDIITPTYIALAFPTALLEIVLAIWLLVKGFKPNQISIK</sequence>
<feature type="transmembrane region" description="Helical" evidence="1">
    <location>
        <begin position="134"/>
        <end position="155"/>
    </location>
</feature>
<organism evidence="2 3">
    <name type="scientific">Cyclobacterium plantarum</name>
    <dbReference type="NCBI Taxonomy" id="2716263"/>
    <lineage>
        <taxon>Bacteria</taxon>
        <taxon>Pseudomonadati</taxon>
        <taxon>Bacteroidota</taxon>
        <taxon>Cytophagia</taxon>
        <taxon>Cytophagales</taxon>
        <taxon>Cyclobacteriaceae</taxon>
        <taxon>Cyclobacterium</taxon>
    </lineage>
</organism>